<evidence type="ECO:0000256" key="9">
    <source>
        <dbReference type="SAM" id="Phobius"/>
    </source>
</evidence>
<accession>A0A239ZID1</accession>
<dbReference type="EMBL" id="LT906462">
    <property type="protein sequence ID" value="SNV70610.1"/>
    <property type="molecule type" value="Genomic_DNA"/>
</dbReference>
<sequence length="309" mass="35578">MLISIVVPLYNEETNISILHEKVSNVFLNLAHQFELIFINDGSSDNSLNILKSLSDKDSHVKYISFSKNFGKESAMYCGLKHANGDATVIMDSDLQHPPELIPDMINLYQDGYHQVVGIRNRKKESFIKRIPASAFYKLSKYLVEVKFKSGEGDFRLMSQQVVDSILKLTEYNRFSKGLFEWVGFSKTSIQYYHQERNEGKSKYSIFKLIDYGFDGIISFNNKPLRLCFYFGGITMFVCLLYILISFINILMNGIDEPGYFTIISSILFLGGLQLFSLGIIGEYIGRIYFESKDRPKYIIEQSNIFEDQ</sequence>
<dbReference type="OrthoDB" id="9807778at2"/>
<dbReference type="GO" id="GO:0016757">
    <property type="term" value="F:glycosyltransferase activity"/>
    <property type="evidence" value="ECO:0007669"/>
    <property type="project" value="UniProtKB-KW"/>
</dbReference>
<evidence type="ECO:0000256" key="5">
    <source>
        <dbReference type="ARBA" id="ARBA00022692"/>
    </source>
</evidence>
<proteinExistence type="inferred from homology"/>
<comment type="subcellular location">
    <subcellularLocation>
        <location evidence="1">Cell membrane</location>
        <topology evidence="1">Multi-pass membrane protein</topology>
    </subcellularLocation>
</comment>
<evidence type="ECO:0000256" key="3">
    <source>
        <dbReference type="ARBA" id="ARBA00022676"/>
    </source>
</evidence>
<dbReference type="RefSeq" id="WP_095088362.1">
    <property type="nucleotide sequence ID" value="NZ_BMDM01000004.1"/>
</dbReference>
<keyword evidence="6 9" id="KW-1133">Transmembrane helix</keyword>
<protein>
    <submittedName>
        <fullName evidence="11">Putative glucosyl transferase</fullName>
        <ecNumber evidence="11">2.4.1.-</ecNumber>
    </submittedName>
</protein>
<dbReference type="GO" id="GO:0005886">
    <property type="term" value="C:plasma membrane"/>
    <property type="evidence" value="ECO:0007669"/>
    <property type="project" value="UniProtKB-SubCell"/>
</dbReference>
<dbReference type="PANTHER" id="PTHR48090:SF8">
    <property type="entry name" value="GLYCOSYLTRANSFERASE CSBB-RELATED"/>
    <property type="match status" value="1"/>
</dbReference>
<comment type="similarity">
    <text evidence="8">Belongs to the glycosyltransferase 2 family. GtrB subfamily.</text>
</comment>
<dbReference type="InterPro" id="IPR029044">
    <property type="entry name" value="Nucleotide-diphossugar_trans"/>
</dbReference>
<keyword evidence="5 9" id="KW-0812">Transmembrane</keyword>
<evidence type="ECO:0000313" key="12">
    <source>
        <dbReference type="Proteomes" id="UP000242084"/>
    </source>
</evidence>
<dbReference type="CDD" id="cd04187">
    <property type="entry name" value="DPM1_like_bac"/>
    <property type="match status" value="1"/>
</dbReference>
<gene>
    <name evidence="11" type="primary">yfdH</name>
    <name evidence="11" type="ORF">SAMEA4384403_01567</name>
</gene>
<evidence type="ECO:0000256" key="1">
    <source>
        <dbReference type="ARBA" id="ARBA00004651"/>
    </source>
</evidence>
<dbReference type="AlphaFoldDB" id="A0A239ZID1"/>
<evidence type="ECO:0000313" key="11">
    <source>
        <dbReference type="EMBL" id="SNV70610.1"/>
    </source>
</evidence>
<keyword evidence="4 11" id="KW-0808">Transferase</keyword>
<evidence type="ECO:0000259" key="10">
    <source>
        <dbReference type="Pfam" id="PF00535"/>
    </source>
</evidence>
<dbReference type="SUPFAM" id="SSF53448">
    <property type="entry name" value="Nucleotide-diphospho-sugar transferases"/>
    <property type="match status" value="1"/>
</dbReference>
<evidence type="ECO:0000256" key="7">
    <source>
        <dbReference type="ARBA" id="ARBA00023136"/>
    </source>
</evidence>
<evidence type="ECO:0000256" key="2">
    <source>
        <dbReference type="ARBA" id="ARBA00022475"/>
    </source>
</evidence>
<dbReference type="EC" id="2.4.1.-" evidence="11"/>
<dbReference type="KEGG" id="sste:SAMEA4384403_1567"/>
<organism evidence="11 12">
    <name type="scientific">Mammaliicoccus stepanovicii</name>
    <dbReference type="NCBI Taxonomy" id="643214"/>
    <lineage>
        <taxon>Bacteria</taxon>
        <taxon>Bacillati</taxon>
        <taxon>Bacillota</taxon>
        <taxon>Bacilli</taxon>
        <taxon>Bacillales</taxon>
        <taxon>Staphylococcaceae</taxon>
        <taxon>Mammaliicoccus</taxon>
    </lineage>
</organism>
<dbReference type="InterPro" id="IPR001173">
    <property type="entry name" value="Glyco_trans_2-like"/>
</dbReference>
<dbReference type="Pfam" id="PF00535">
    <property type="entry name" value="Glycos_transf_2"/>
    <property type="match status" value="1"/>
</dbReference>
<keyword evidence="2" id="KW-1003">Cell membrane</keyword>
<reference evidence="11 12" key="1">
    <citation type="submission" date="2017-06" db="EMBL/GenBank/DDBJ databases">
        <authorList>
            <consortium name="Pathogen Informatics"/>
        </authorList>
    </citation>
    <scope>NUCLEOTIDE SEQUENCE [LARGE SCALE GENOMIC DNA]</scope>
    <source>
        <strain evidence="11 12">NCTC13839</strain>
    </source>
</reference>
<keyword evidence="12" id="KW-1185">Reference proteome</keyword>
<evidence type="ECO:0000256" key="6">
    <source>
        <dbReference type="ARBA" id="ARBA00022989"/>
    </source>
</evidence>
<name>A0A239ZID1_9STAP</name>
<evidence type="ECO:0000256" key="4">
    <source>
        <dbReference type="ARBA" id="ARBA00022679"/>
    </source>
</evidence>
<dbReference type="PANTHER" id="PTHR48090">
    <property type="entry name" value="UNDECAPRENYL-PHOSPHATE 4-DEOXY-4-FORMAMIDO-L-ARABINOSE TRANSFERASE-RELATED"/>
    <property type="match status" value="1"/>
</dbReference>
<keyword evidence="3 11" id="KW-0328">Glycosyltransferase</keyword>
<dbReference type="FunFam" id="3.90.550.10:FF:000079">
    <property type="entry name" value="Probable glycosyl transferase"/>
    <property type="match status" value="1"/>
</dbReference>
<feature type="transmembrane region" description="Helical" evidence="9">
    <location>
        <begin position="227"/>
        <end position="248"/>
    </location>
</feature>
<dbReference type="Gene3D" id="3.90.550.10">
    <property type="entry name" value="Spore Coat Polysaccharide Biosynthesis Protein SpsA, Chain A"/>
    <property type="match status" value="1"/>
</dbReference>
<feature type="transmembrane region" description="Helical" evidence="9">
    <location>
        <begin position="260"/>
        <end position="285"/>
    </location>
</feature>
<feature type="domain" description="Glycosyltransferase 2-like" evidence="10">
    <location>
        <begin position="4"/>
        <end position="144"/>
    </location>
</feature>
<keyword evidence="7 9" id="KW-0472">Membrane</keyword>
<evidence type="ECO:0000256" key="8">
    <source>
        <dbReference type="ARBA" id="ARBA00038152"/>
    </source>
</evidence>
<dbReference type="InterPro" id="IPR050256">
    <property type="entry name" value="Glycosyltransferase_2"/>
</dbReference>
<dbReference type="Proteomes" id="UP000242084">
    <property type="component" value="Chromosome 1"/>
</dbReference>